<evidence type="ECO:0000259" key="2">
    <source>
        <dbReference type="PROSITE" id="PS50994"/>
    </source>
</evidence>
<feature type="region of interest" description="Disordered" evidence="1">
    <location>
        <begin position="330"/>
        <end position="365"/>
    </location>
</feature>
<evidence type="ECO:0000256" key="1">
    <source>
        <dbReference type="SAM" id="MobiDB-lite"/>
    </source>
</evidence>
<dbReference type="SUPFAM" id="SSF53098">
    <property type="entry name" value="Ribonuclease H-like"/>
    <property type="match status" value="1"/>
</dbReference>
<dbReference type="InterPro" id="IPR013103">
    <property type="entry name" value="RVT_2"/>
</dbReference>
<feature type="compositionally biased region" description="Polar residues" evidence="1">
    <location>
        <begin position="1023"/>
        <end position="1034"/>
    </location>
</feature>
<dbReference type="Pfam" id="PF00078">
    <property type="entry name" value="RVT_1"/>
    <property type="match status" value="1"/>
</dbReference>
<feature type="region of interest" description="Disordered" evidence="1">
    <location>
        <begin position="3213"/>
        <end position="3233"/>
    </location>
</feature>
<feature type="region of interest" description="Disordered" evidence="1">
    <location>
        <begin position="3153"/>
        <end position="3182"/>
    </location>
</feature>
<evidence type="ECO:0000313" key="3">
    <source>
        <dbReference type="EMBL" id="GJT93618.1"/>
    </source>
</evidence>
<feature type="compositionally biased region" description="Basic and acidic residues" evidence="1">
    <location>
        <begin position="2197"/>
        <end position="2206"/>
    </location>
</feature>
<reference evidence="3" key="1">
    <citation type="journal article" date="2022" name="Int. J. Mol. Sci.">
        <title>Draft Genome of Tanacetum Coccineum: Genomic Comparison of Closely Related Tanacetum-Family Plants.</title>
        <authorList>
            <person name="Yamashiro T."/>
            <person name="Shiraishi A."/>
            <person name="Nakayama K."/>
            <person name="Satake H."/>
        </authorList>
    </citation>
    <scope>NUCLEOTIDE SEQUENCE</scope>
</reference>
<dbReference type="InterPro" id="IPR036397">
    <property type="entry name" value="RNaseH_sf"/>
</dbReference>
<dbReference type="PROSITE" id="PS50994">
    <property type="entry name" value="INTEGRASE"/>
    <property type="match status" value="1"/>
</dbReference>
<dbReference type="InterPro" id="IPR000477">
    <property type="entry name" value="RT_dom"/>
</dbReference>
<dbReference type="InterPro" id="IPR036691">
    <property type="entry name" value="Endo/exonu/phosph_ase_sf"/>
</dbReference>
<dbReference type="Pfam" id="PF00665">
    <property type="entry name" value="rve"/>
    <property type="match status" value="1"/>
</dbReference>
<feature type="domain" description="Integrase catalytic" evidence="2">
    <location>
        <begin position="7"/>
        <end position="182"/>
    </location>
</feature>
<dbReference type="CDD" id="cd09272">
    <property type="entry name" value="RNase_HI_RT_Ty1"/>
    <property type="match status" value="1"/>
</dbReference>
<feature type="compositionally biased region" description="Basic and acidic residues" evidence="1">
    <location>
        <begin position="2246"/>
        <end position="2259"/>
    </location>
</feature>
<feature type="region of interest" description="Disordered" evidence="1">
    <location>
        <begin position="2193"/>
        <end position="2285"/>
    </location>
</feature>
<dbReference type="InterPro" id="IPR057670">
    <property type="entry name" value="SH3_retrovirus"/>
</dbReference>
<evidence type="ECO:0000313" key="4">
    <source>
        <dbReference type="Proteomes" id="UP001151760"/>
    </source>
</evidence>
<accession>A0ABQ5I0H5</accession>
<feature type="compositionally biased region" description="Basic and acidic residues" evidence="1">
    <location>
        <begin position="2215"/>
        <end position="2225"/>
    </location>
</feature>
<dbReference type="CDD" id="cd01650">
    <property type="entry name" value="RT_nLTR_like"/>
    <property type="match status" value="1"/>
</dbReference>
<dbReference type="InterPro" id="IPR012337">
    <property type="entry name" value="RNaseH-like_sf"/>
</dbReference>
<name>A0ABQ5I0H5_9ASTR</name>
<keyword evidence="4" id="KW-1185">Reference proteome</keyword>
<feature type="region of interest" description="Disordered" evidence="1">
    <location>
        <begin position="1064"/>
        <end position="1159"/>
    </location>
</feature>
<protein>
    <submittedName>
        <fullName evidence="3">Retrovirus-related pol polyprotein from transposon TNT 1-94</fullName>
    </submittedName>
</protein>
<dbReference type="SUPFAM" id="SSF56219">
    <property type="entry name" value="DNase I-like"/>
    <property type="match status" value="1"/>
</dbReference>
<dbReference type="Pfam" id="PF25597">
    <property type="entry name" value="SH3_retrovirus"/>
    <property type="match status" value="1"/>
</dbReference>
<feature type="compositionally biased region" description="Polar residues" evidence="1">
    <location>
        <begin position="1999"/>
        <end position="2013"/>
    </location>
</feature>
<proteinExistence type="predicted"/>
<feature type="compositionally biased region" description="Acidic residues" evidence="1">
    <location>
        <begin position="1099"/>
        <end position="1121"/>
    </location>
</feature>
<comment type="caution">
    <text evidence="3">The sequence shown here is derived from an EMBL/GenBank/DDBJ whole genome shotgun (WGS) entry which is preliminary data.</text>
</comment>
<feature type="compositionally biased region" description="Basic and acidic residues" evidence="1">
    <location>
        <begin position="1132"/>
        <end position="1144"/>
    </location>
</feature>
<feature type="compositionally biased region" description="Basic and acidic residues" evidence="1">
    <location>
        <begin position="2273"/>
        <end position="2284"/>
    </location>
</feature>
<feature type="compositionally biased region" description="Polar residues" evidence="1">
    <location>
        <begin position="1486"/>
        <end position="1501"/>
    </location>
</feature>
<feature type="region of interest" description="Disordered" evidence="1">
    <location>
        <begin position="1484"/>
        <end position="1516"/>
    </location>
</feature>
<reference evidence="3" key="2">
    <citation type="submission" date="2022-01" db="EMBL/GenBank/DDBJ databases">
        <authorList>
            <person name="Yamashiro T."/>
            <person name="Shiraishi A."/>
            <person name="Satake H."/>
            <person name="Nakayama K."/>
        </authorList>
    </citation>
    <scope>NUCLEOTIDE SEQUENCE</scope>
</reference>
<gene>
    <name evidence="3" type="ORF">Tco_1082463</name>
</gene>
<dbReference type="InterPro" id="IPR001584">
    <property type="entry name" value="Integrase_cat-core"/>
</dbReference>
<dbReference type="Gene3D" id="3.60.10.10">
    <property type="entry name" value="Endonuclease/exonuclease/phosphatase"/>
    <property type="match status" value="1"/>
</dbReference>
<dbReference type="Proteomes" id="UP001151760">
    <property type="component" value="Unassembled WGS sequence"/>
</dbReference>
<feature type="compositionally biased region" description="Basic residues" evidence="1">
    <location>
        <begin position="1035"/>
        <end position="1052"/>
    </location>
</feature>
<dbReference type="InterPro" id="IPR043502">
    <property type="entry name" value="DNA/RNA_pol_sf"/>
</dbReference>
<feature type="compositionally biased region" description="Basic and acidic residues" evidence="1">
    <location>
        <begin position="1970"/>
        <end position="1998"/>
    </location>
</feature>
<feature type="compositionally biased region" description="Polar residues" evidence="1">
    <location>
        <begin position="2227"/>
        <end position="2242"/>
    </location>
</feature>
<dbReference type="Gene3D" id="3.30.420.10">
    <property type="entry name" value="Ribonuclease H-like superfamily/Ribonuclease H"/>
    <property type="match status" value="1"/>
</dbReference>
<dbReference type="Pfam" id="PF07727">
    <property type="entry name" value="RVT_2"/>
    <property type="match status" value="1"/>
</dbReference>
<sequence>MGKSKKKPHKPKSEDTNQEKLYLLHMDLCGPMCVASINEKKYILVIVDDFSRFTWVKFLRSKDEAPDFIIKFLKMIQVRLKVHVRRIRTDNGTQFVNQTFREYYEKVGISHETSVAHSPQQNSVVERRNRTLIEAARTMLIYAKSLLFLWVEAVATSCYTQNRSIVRLRHGKTPYELLHAKPPDLSFFHVFGALCYPTNNSDNLGKLQPKVDIGIFIGYAPTKKAFQIFNRRTRRIIETIHVDFDELTAMASEHSSSGPALHEMTPATISSGLVPNPPPSTPFVPPSRTDWDILFQPLFDELLTPPPSVDLPAPEVIALIHEVVAPVPAVSTGSPSSTNVDQDAPSPSNSQTTPETQPPVIPNDVEEDNHDIEVAHMGNDPYFGIPIPEIPSDQSSSSDSIHTIVHPDHQISEHNSKWTKDHPLENIIGELARPVSTRLQLHEQALLCYYDAFLTAVEPKTYKDALTQSCWIEAMQEELNDEARRTGRHSKKKARLVARGYCQEEGIDFEESFAPVARLEAIRIFLAFAAHMNMVVYQMDVKTTVLNGNLREEVYVSQPDGFVNPVNLNHMYKLKKALYGLKQAPRAWYDMFSLFLLSQDFSKGSVDPTMFIRREGKELLLKSKLDEDKEGKDVDPSHYRGMIGTLLYLTASRPDLQFDICMCARYQARPTEKHLHAVKRIFRYLKGTVNRGLWYPKDSSITLTAFADADHAGCQDTRRSTSGSMQFLGDRLVSWSSKRQKSAAISSTEAEYIAMSGCCAQILWMRSQLTDYGLGFNKIPMYCDNKSVIALCCNNVQHSRSKHIDIRFHFIKEHVENGVIELYFVNTEYQLADIFTKPLARERIEFLINKLEATLQAVYDVLKLTLFYKAFQISSNQFEELPFEEAILTFLRDLGHSGEIKMITDVNVNKLHQPWRSFAMGMYHKKNVEYAYLLWEDFVYQIENKNVKKSNEIVNWYYAKDDYMFTTIKVVSRHEDTQLYGAILPNELTNEDIRNSESYKEYYAIASGVEPPKTKASVKKKQIGSNKITNSSTTKGKRLKTSAKIAKPAKKKQLAKTSIDKGLIVGSGADEGTSSLPGVPDVPTYDSDDEQISWKSSEEDNEDEVNVNEDDQDAENPDADNEQTNSDNNGDDFVHPKFSTHDEKEREEESFDPRVQTPSHVEFADDEDDDEEVQGVNIEGEEMDKEANNEESEMNELYRDLNVNLEGGEVEITNAQPTNVQTNQVTEDTHVIITPFIPEGQQQSSSMSFGFVSNMLNPRLDTDIDLIFTLNIEATSLVDVPVTTIAEPPLVSAKTRPLPPTPLITHMQQTPVPTPTIVPSSSLQDLLNFGSLFGFYHCLKTLETNFSEFKQTNHFANSVSSIPGIVNAYLANKMHEAIKTAIQLQSERLRDEAQAENADFLNKLDDNIKKIIKDQVKEQVKAQVSNILPKIEKTVNEQLEAELKKILIEKMESNKSIHRSDEQKNLYKALVDSYKSDKLILDTYGDTENTPNTTGKSNEGSKSQHKSVGESAHAKELMHTAKDLEEPAHQEFDIGAIEDQSDEETSQHPLSNLAREVGPRESFYELMGTPLDFLAFMMNRLKVDTLTPELLTGLTFELMQGTCKSLVELEYFFEEVYKVTTDQLDWNNPEGHQYPHDLRKPLPLIPNSRGHQVISFDHFINNDLAYLSGGVSSRIYATSVTKTKAADYGHIKWIEDLVPNTIIIAVTKLQIVEWHGYKHLNWIIVCRDDDKLYTFKEGEFKRLRLQDIEDMLRVEDLQLGVESYQKKLNITKPDTYRSDLKRRDAYTTYSNPRGFIYQNKDKKNKLMRIDELHKFSDGTLDDVQTALNDRLKGIRMEYLPQTIWRQSDRERAKAMIQAIDKQLKSRRIMRSLERFVGGRPYEDKMDSMHSTLSMYYDYDAHAKGELLVMMKNPQIDCASDNDGVNTELRKVNVVVNKESMFCEENVVNTDNKEENGENIKGVMSSMQKNEPMDVGERSNDGFEKDVNESSRENKEKTLHNVSDNPNTPVWNNENIRKVPFTNSYVAITSKNDNDTNRKLDFEPTLVEDGNEFVIFDEELVNNGSEKWKLTICGHFIGMRMTYYELKYNLIKMFNIPLKASSHKGINKLASSIGKPLIMDEMTTNMCQFGSGRIGFARVLIEVDAKKPFKDGIDVQYRDNNGMILRTKHIIIEYSWKPTVRDFCNVFGHSTKMCSKRPKTEEEKEQQRNNIAGNKGNKDGFIDKRRGQFQQNNTSKRIPQNNFVKGMNKDIKDKGQHVDNVKFSYKPKQTDNPMQEKMDSGKSKEDTEDVLEEVNGNCMVMNEIEGIAKGNDKQDEIQKLMLENNLSLLAILETRAKGKEVDRICSKVSNRWNWSINMNACNKGCRIDVGWNSNVINLQLLFSSWQERAEFWKDLAYQKHIVNGKPWVLLGDFNVTLHAHEHYAGFHYTWTKSPKNPKGGILKKLDRAISNEEFITAYEHAHAIFFCHTSYLIIVHPDFISTVNEEWKLHVEGFQTYKVEIKEEMFDIDNDKAPGPNGYTSFFYKKAWKVVGMDICLDVKEFFQTDPLPVAMNIHDNILLTQELLKGYNRKNGPKRSALKIDFQKAYDTNHRYFKGARGLRQGDPISSYLFTLVMEVLNLIMIKNIKADGRYRYHAGCKDLHLTHLCFADDLMVFCNGDVHSISIMKKSLDEFSNVPGLLLNLKKSTILFGSMNDQIKKEILKIVAFSTGKLPIKYLGRLQLITSVLASMQTYWASIYLIPKTVVKEIDKVVKNFLWSHGSSNGGKAKIAWKVKIVEQKQNLWVQWVNRVKLKGRNIWDIDIDANYSLGWKMLMGLKDKMKMRIFHKIDIQVPSLNDNSDKAVWISSNGQQKESECRYSKKTWNAIRDVINLDQINHEWNDIIKHLQSLNRNNNIRSILKKIGVAVCIYTIWNERNSRVFKNGSRDEETIIKIVKDEIRWKLASLNVKKSTAVKRVFEEWGVTPKFPAMVESQLGDALTVGQKHILKVKDWKKDSTTDMVLCYSVVKDVQQEQERLGHEAAVRLQEELDKEERQRMAKIGISAMVIENKVKTLTITTFLLLAKKVLQYFPATPGNTSHDSSNDLTKYLLATLVFLHLHDDPYMEIMQAYDATDNELPIPPLKAPIAPSTVTSPSPVLSLSPMFDSRYLFPPDEISPPKDIETPVESPIPLSPSSSVGSSSLVRSTTPPPNYPFDKSIFAELDNSLWIIPRPLASEPVPEEPNKMPPKRTSTSEAPAMTQVAIKKLVADSVAAALEVQAATMASTSNPNRNTGPAGTPVAKMGSYKDFISCQSFYFNGTKGAVRLIRWVE</sequence>
<dbReference type="EMBL" id="BQNB010020219">
    <property type="protein sequence ID" value="GJT93618.1"/>
    <property type="molecule type" value="Genomic_DNA"/>
</dbReference>
<dbReference type="PANTHER" id="PTHR11439:SF509">
    <property type="entry name" value="RNA-DIRECTED DNA POLYMERASE"/>
    <property type="match status" value="1"/>
</dbReference>
<feature type="region of interest" description="Disordered" evidence="1">
    <location>
        <begin position="1014"/>
        <end position="1052"/>
    </location>
</feature>
<feature type="compositionally biased region" description="Low complexity" evidence="1">
    <location>
        <begin position="3162"/>
        <end position="3182"/>
    </location>
</feature>
<feature type="compositionally biased region" description="Polar residues" evidence="1">
    <location>
        <begin position="331"/>
        <end position="355"/>
    </location>
</feature>
<dbReference type="SUPFAM" id="SSF56672">
    <property type="entry name" value="DNA/RNA polymerases"/>
    <property type="match status" value="2"/>
</dbReference>
<feature type="region of interest" description="Disordered" evidence="1">
    <location>
        <begin position="1963"/>
        <end position="2013"/>
    </location>
</feature>
<organism evidence="3 4">
    <name type="scientific">Tanacetum coccineum</name>
    <dbReference type="NCBI Taxonomy" id="301880"/>
    <lineage>
        <taxon>Eukaryota</taxon>
        <taxon>Viridiplantae</taxon>
        <taxon>Streptophyta</taxon>
        <taxon>Embryophyta</taxon>
        <taxon>Tracheophyta</taxon>
        <taxon>Spermatophyta</taxon>
        <taxon>Magnoliopsida</taxon>
        <taxon>eudicotyledons</taxon>
        <taxon>Gunneridae</taxon>
        <taxon>Pentapetalae</taxon>
        <taxon>asterids</taxon>
        <taxon>campanulids</taxon>
        <taxon>Asterales</taxon>
        <taxon>Asteraceae</taxon>
        <taxon>Asteroideae</taxon>
        <taxon>Anthemideae</taxon>
        <taxon>Anthemidinae</taxon>
        <taxon>Tanacetum</taxon>
    </lineage>
</organism>
<dbReference type="PANTHER" id="PTHR11439">
    <property type="entry name" value="GAG-POL-RELATED RETROTRANSPOSON"/>
    <property type="match status" value="1"/>
</dbReference>